<proteinExistence type="predicted"/>
<feature type="domain" description="NB-ARC" evidence="1">
    <location>
        <begin position="82"/>
        <end position="240"/>
    </location>
</feature>
<evidence type="ECO:0008006" key="5">
    <source>
        <dbReference type="Google" id="ProtNLM"/>
    </source>
</evidence>
<dbReference type="Proteomes" id="UP001501231">
    <property type="component" value="Unassembled WGS sequence"/>
</dbReference>
<dbReference type="PANTHER" id="PTHR35205">
    <property type="entry name" value="NB-ARC AND TPR DOMAIN PROTEIN"/>
    <property type="match status" value="1"/>
</dbReference>
<dbReference type="Gene3D" id="3.40.50.300">
    <property type="entry name" value="P-loop containing nucleotide triphosphate hydrolases"/>
    <property type="match status" value="1"/>
</dbReference>
<dbReference type="RefSeq" id="WP_344586761.1">
    <property type="nucleotide sequence ID" value="NZ_BAAARW010000002.1"/>
</dbReference>
<sequence>MRVEECAAPSVPGPGPIVDIAGLPESAACAALVRGLVARGALAEADLPAGAEPPSGDGVPYPQDGPAITNLGPPEPGFLGREDLLRRLRAALVRGDAHDDVRVAVVWGLGGVGKTSVAVNFAHRFRRHYEIVWWLTAERSADLRTGLLRLAAELGVPEQADADRMINELWRALCGRGRWLLIYDNAGAEPVRHWPAGGGGHVLVTSRRSDWAGPADPERRFEVRPMAAGAAVRLLCERTGDDDVRSAQAIADALGRLPLALAHAAAYSRQAALPLREYLRLLDGSLEQVLSRFRPDDHVQPVAMTWNLSLARAGEDVPETLDLMRLWSMLAPVRIPRGLLRGPADGARGRLAAITGDPLSYDLAVQRLARYSLIGVDAEHVQVHRLVQTVVRLDMEPADAAEWLEAAAILLERRFPQAADDSARWTTARGGRTARGCWRTSWPSRATTAG</sequence>
<dbReference type="PANTHER" id="PTHR35205:SF1">
    <property type="entry name" value="ZU5 DOMAIN-CONTAINING PROTEIN"/>
    <property type="match status" value="1"/>
</dbReference>
<evidence type="ECO:0000259" key="1">
    <source>
        <dbReference type="Pfam" id="PF00931"/>
    </source>
</evidence>
<dbReference type="InterPro" id="IPR002182">
    <property type="entry name" value="NB-ARC"/>
</dbReference>
<dbReference type="Pfam" id="PF00931">
    <property type="entry name" value="NB-ARC"/>
    <property type="match status" value="1"/>
</dbReference>
<keyword evidence="4" id="KW-1185">Reference proteome</keyword>
<dbReference type="SUPFAM" id="SSF52540">
    <property type="entry name" value="P-loop containing nucleoside triphosphate hydrolases"/>
    <property type="match status" value="1"/>
</dbReference>
<dbReference type="InterPro" id="IPR056681">
    <property type="entry name" value="DUF7779"/>
</dbReference>
<dbReference type="EMBL" id="BAAARW010000002">
    <property type="protein sequence ID" value="GAA2401386.1"/>
    <property type="molecule type" value="Genomic_DNA"/>
</dbReference>
<evidence type="ECO:0000313" key="3">
    <source>
        <dbReference type="EMBL" id="GAA2401386.1"/>
    </source>
</evidence>
<accession>A0ABN3IEX4</accession>
<feature type="domain" description="DUF7779" evidence="2">
    <location>
        <begin position="318"/>
        <end position="398"/>
    </location>
</feature>
<gene>
    <name evidence="3" type="ORF">GCM10010191_05820</name>
</gene>
<comment type="caution">
    <text evidence="3">The sequence shown here is derived from an EMBL/GenBank/DDBJ whole genome shotgun (WGS) entry which is preliminary data.</text>
</comment>
<dbReference type="InterPro" id="IPR027417">
    <property type="entry name" value="P-loop_NTPase"/>
</dbReference>
<evidence type="ECO:0000259" key="2">
    <source>
        <dbReference type="Pfam" id="PF25000"/>
    </source>
</evidence>
<dbReference type="Pfam" id="PF25000">
    <property type="entry name" value="DUF7779"/>
    <property type="match status" value="1"/>
</dbReference>
<evidence type="ECO:0000313" key="4">
    <source>
        <dbReference type="Proteomes" id="UP001501231"/>
    </source>
</evidence>
<reference evidence="3 4" key="1">
    <citation type="journal article" date="2019" name="Int. J. Syst. Evol. Microbiol.">
        <title>The Global Catalogue of Microorganisms (GCM) 10K type strain sequencing project: providing services to taxonomists for standard genome sequencing and annotation.</title>
        <authorList>
            <consortium name="The Broad Institute Genomics Platform"/>
            <consortium name="The Broad Institute Genome Sequencing Center for Infectious Disease"/>
            <person name="Wu L."/>
            <person name="Ma J."/>
        </authorList>
    </citation>
    <scope>NUCLEOTIDE SEQUENCE [LARGE SCALE GENOMIC DNA]</scope>
    <source>
        <strain evidence="3 4">JCM 3325</strain>
    </source>
</reference>
<protein>
    <recommendedName>
        <fullName evidence="5">NB-ARC domain-containing protein</fullName>
    </recommendedName>
</protein>
<organism evidence="3 4">
    <name type="scientific">Actinomadura vinacea</name>
    <dbReference type="NCBI Taxonomy" id="115336"/>
    <lineage>
        <taxon>Bacteria</taxon>
        <taxon>Bacillati</taxon>
        <taxon>Actinomycetota</taxon>
        <taxon>Actinomycetes</taxon>
        <taxon>Streptosporangiales</taxon>
        <taxon>Thermomonosporaceae</taxon>
        <taxon>Actinomadura</taxon>
    </lineage>
</organism>
<name>A0ABN3IEX4_9ACTN</name>